<feature type="repeat" description="PPR" evidence="2">
    <location>
        <begin position="248"/>
        <end position="282"/>
    </location>
</feature>
<dbReference type="InterPro" id="IPR011990">
    <property type="entry name" value="TPR-like_helical_dom_sf"/>
</dbReference>
<dbReference type="Pfam" id="PF12854">
    <property type="entry name" value="PPR_1"/>
    <property type="match status" value="1"/>
</dbReference>
<dbReference type="FunFam" id="1.25.40.10:FF:000090">
    <property type="entry name" value="Pentatricopeptide repeat-containing protein, chloroplastic"/>
    <property type="match status" value="1"/>
</dbReference>
<feature type="repeat" description="PPR" evidence="2">
    <location>
        <begin position="384"/>
        <end position="414"/>
    </location>
</feature>
<dbReference type="Proteomes" id="UP001237642">
    <property type="component" value="Unassembled WGS sequence"/>
</dbReference>
<feature type="repeat" description="PPR" evidence="2">
    <location>
        <begin position="349"/>
        <end position="383"/>
    </location>
</feature>
<feature type="repeat" description="PPR" evidence="2">
    <location>
        <begin position="178"/>
        <end position="212"/>
    </location>
</feature>
<dbReference type="GO" id="GO:0003723">
    <property type="term" value="F:RNA binding"/>
    <property type="evidence" value="ECO:0007669"/>
    <property type="project" value="InterPro"/>
</dbReference>
<proteinExistence type="predicted"/>
<dbReference type="InterPro" id="IPR046960">
    <property type="entry name" value="PPR_At4g14850-like_plant"/>
</dbReference>
<evidence type="ECO:0000256" key="2">
    <source>
        <dbReference type="PROSITE-ProRule" id="PRU00708"/>
    </source>
</evidence>
<dbReference type="GO" id="GO:0009451">
    <property type="term" value="P:RNA modification"/>
    <property type="evidence" value="ECO:0007669"/>
    <property type="project" value="InterPro"/>
</dbReference>
<reference evidence="3" key="2">
    <citation type="submission" date="2023-05" db="EMBL/GenBank/DDBJ databases">
        <authorList>
            <person name="Schelkunov M.I."/>
        </authorList>
    </citation>
    <scope>NUCLEOTIDE SEQUENCE</scope>
    <source>
        <strain evidence="3">Hsosn_3</strain>
        <tissue evidence="3">Leaf</tissue>
    </source>
</reference>
<dbReference type="PROSITE" id="PS51375">
    <property type="entry name" value="PPR"/>
    <property type="match status" value="5"/>
</dbReference>
<evidence type="ECO:0000256" key="1">
    <source>
        <dbReference type="ARBA" id="ARBA00022737"/>
    </source>
</evidence>
<evidence type="ECO:0000313" key="4">
    <source>
        <dbReference type="Proteomes" id="UP001237642"/>
    </source>
</evidence>
<dbReference type="AlphaFoldDB" id="A0AAD8IT88"/>
<protein>
    <submittedName>
        <fullName evidence="3">Pentatricopeptide repeat-containing protein</fullName>
    </submittedName>
</protein>
<keyword evidence="4" id="KW-1185">Reference proteome</keyword>
<gene>
    <name evidence="3" type="ORF">POM88_018951</name>
</gene>
<dbReference type="EMBL" id="JAUIZM010000004">
    <property type="protein sequence ID" value="KAK1390773.1"/>
    <property type="molecule type" value="Genomic_DNA"/>
</dbReference>
<dbReference type="PANTHER" id="PTHR47926">
    <property type="entry name" value="PENTATRICOPEPTIDE REPEAT-CONTAINING PROTEIN"/>
    <property type="match status" value="1"/>
</dbReference>
<feature type="repeat" description="PPR" evidence="2">
    <location>
        <begin position="213"/>
        <end position="247"/>
    </location>
</feature>
<evidence type="ECO:0000313" key="3">
    <source>
        <dbReference type="EMBL" id="KAK1390773.1"/>
    </source>
</evidence>
<organism evidence="3 4">
    <name type="scientific">Heracleum sosnowskyi</name>
    <dbReference type="NCBI Taxonomy" id="360622"/>
    <lineage>
        <taxon>Eukaryota</taxon>
        <taxon>Viridiplantae</taxon>
        <taxon>Streptophyta</taxon>
        <taxon>Embryophyta</taxon>
        <taxon>Tracheophyta</taxon>
        <taxon>Spermatophyta</taxon>
        <taxon>Magnoliopsida</taxon>
        <taxon>eudicotyledons</taxon>
        <taxon>Gunneridae</taxon>
        <taxon>Pentapetalae</taxon>
        <taxon>asterids</taxon>
        <taxon>campanulids</taxon>
        <taxon>Apiales</taxon>
        <taxon>Apiaceae</taxon>
        <taxon>Apioideae</taxon>
        <taxon>apioid superclade</taxon>
        <taxon>Tordylieae</taxon>
        <taxon>Tordyliinae</taxon>
        <taxon>Heracleum</taxon>
    </lineage>
</organism>
<dbReference type="Gene3D" id="1.25.40.10">
    <property type="entry name" value="Tetratricopeptide repeat domain"/>
    <property type="match status" value="3"/>
</dbReference>
<accession>A0AAD8IT88</accession>
<comment type="caution">
    <text evidence="3">The sequence shown here is derived from an EMBL/GenBank/DDBJ whole genome shotgun (WGS) entry which is preliminary data.</text>
</comment>
<reference evidence="3" key="1">
    <citation type="submission" date="2023-02" db="EMBL/GenBank/DDBJ databases">
        <title>Genome of toxic invasive species Heracleum sosnowskyi carries increased number of genes despite the absence of recent whole-genome duplications.</title>
        <authorList>
            <person name="Schelkunov M."/>
            <person name="Shtratnikova V."/>
            <person name="Makarenko M."/>
            <person name="Klepikova A."/>
            <person name="Omelchenko D."/>
            <person name="Novikova G."/>
            <person name="Obukhova E."/>
            <person name="Bogdanov V."/>
            <person name="Penin A."/>
            <person name="Logacheva M."/>
        </authorList>
    </citation>
    <scope>NUCLEOTIDE SEQUENCE</scope>
    <source>
        <strain evidence="3">Hsosn_3</strain>
        <tissue evidence="3">Leaf</tissue>
    </source>
</reference>
<dbReference type="NCBIfam" id="TIGR00756">
    <property type="entry name" value="PPR"/>
    <property type="match status" value="6"/>
</dbReference>
<dbReference type="InterPro" id="IPR002885">
    <property type="entry name" value="PPR_rpt"/>
</dbReference>
<sequence>MKYLQNLHACETNLLSLLQKCMKSKALKPGKQVHCCFLVSGVDMDFNSLSSKIIGLYASCGDIKSAKLMFHQTKNPSVFAYNWMISSLAFTGFYQHALGYFSLFQESRNVANKYTFESVLKACVGLVDFNKGREVHCVICKVGLGLGLEVGNGLVDMYWKCGCVRYARCVFDGMVERDVASWTSMICGCFSVGEVEGAFGLFEKMRLEGVEANEFTWNAMIAGCAREGDCDGVFALFCRMVKEGLVLDLVTWNAMISGFVQSQQTVEAVKLFKDMMVGGIRPNHVTVTAVLPACGLMDSVQRGKEIHGVIYRMELYMNVFVASALIDMYSKCGTVTGARNVFDTVPFKNVASWNAMIGCYGKHGMVDSAIQLFERMGTEGVQPNSVTLTCVLSACSHCGFVDKGLEIFRSMRKCYDLEASQEHYSCVVDLLCRFGRMDEAYDFVKEMPLAVTESIIGAFFNGCKLHNRRDLAKKIAEVLSKMETRRPGGFVTLSNICGAEEEWEESSKAKALNCNSFMVSTFCLACHSHMTYSMKLLQRTKIEMCYILVIIQPKDSSTVCLYDPNLS</sequence>
<keyword evidence="1" id="KW-0677">Repeat</keyword>
<dbReference type="Pfam" id="PF13041">
    <property type="entry name" value="PPR_2"/>
    <property type="match status" value="3"/>
</dbReference>
<name>A0AAD8IT88_9APIA</name>
<dbReference type="FunFam" id="1.25.40.10:FF:000344">
    <property type="entry name" value="Pentatricopeptide repeat-containing protein"/>
    <property type="match status" value="1"/>
</dbReference>
<dbReference type="PANTHER" id="PTHR47926:SF453">
    <property type="entry name" value="PENTATRICOPEPTIDE REPEAT (PPR) SUPERFAMILY PROTEIN"/>
    <property type="match status" value="1"/>
</dbReference>